<dbReference type="EMBL" id="JARO02010650">
    <property type="protein sequence ID" value="KPP60535.1"/>
    <property type="molecule type" value="Genomic_DNA"/>
</dbReference>
<comment type="caution">
    <text evidence="1">The sequence shown here is derived from an EMBL/GenBank/DDBJ whole genome shotgun (WGS) entry which is preliminary data.</text>
</comment>
<proteinExistence type="predicted"/>
<gene>
    <name evidence="1" type="ORF">Z043_121456</name>
</gene>
<evidence type="ECO:0000313" key="1">
    <source>
        <dbReference type="EMBL" id="KPP60535.1"/>
    </source>
</evidence>
<dbReference type="STRING" id="113540.ENSSFOP00015026211"/>
<reference evidence="1 2" key="1">
    <citation type="submission" date="2015-08" db="EMBL/GenBank/DDBJ databases">
        <title>The genome of the Asian arowana (Scleropages formosus).</title>
        <authorList>
            <person name="Tan M.H."/>
            <person name="Gan H.M."/>
            <person name="Croft L.J."/>
            <person name="Austin C.M."/>
        </authorList>
    </citation>
    <scope>NUCLEOTIDE SEQUENCE [LARGE SCALE GENOMIC DNA]</scope>
    <source>
        <strain evidence="1">Aro1</strain>
    </source>
</reference>
<organism evidence="1 2">
    <name type="scientific">Scleropages formosus</name>
    <name type="common">Asian bonytongue</name>
    <name type="synonym">Osteoglossum formosum</name>
    <dbReference type="NCBI Taxonomy" id="113540"/>
    <lineage>
        <taxon>Eukaryota</taxon>
        <taxon>Metazoa</taxon>
        <taxon>Chordata</taxon>
        <taxon>Craniata</taxon>
        <taxon>Vertebrata</taxon>
        <taxon>Euteleostomi</taxon>
        <taxon>Actinopterygii</taxon>
        <taxon>Neopterygii</taxon>
        <taxon>Teleostei</taxon>
        <taxon>Osteoglossocephala</taxon>
        <taxon>Osteoglossomorpha</taxon>
        <taxon>Osteoglossiformes</taxon>
        <taxon>Osteoglossidae</taxon>
        <taxon>Scleropages</taxon>
    </lineage>
</organism>
<sequence>MFLFTVILACQYLQRKRRLKGETVTSILSSSPGMAKKDKKHKQKYIQAAETPPEIPAKAPIEDKLRKPKLLKAQTKKVVVQPKIAEENLTYAELELVKPQPETKSTSTGTVYAQILFQEKHL</sequence>
<evidence type="ECO:0000313" key="2">
    <source>
        <dbReference type="Proteomes" id="UP000034805"/>
    </source>
</evidence>
<dbReference type="Proteomes" id="UP000034805">
    <property type="component" value="Unassembled WGS sequence"/>
</dbReference>
<protein>
    <submittedName>
        <fullName evidence="1">Uncharacterized protein</fullName>
    </submittedName>
</protein>
<accession>A0A0P7U1I6</accession>
<dbReference type="AlphaFoldDB" id="A0A0P7U1I6"/>
<name>A0A0P7U1I6_SCLFO</name>